<dbReference type="AlphaFoldDB" id="A0A1D2VAE7"/>
<proteinExistence type="predicted"/>
<dbReference type="InParanoid" id="A0A1D2VAE7"/>
<name>A0A1D2VAE7_9ASCO</name>
<dbReference type="EMBL" id="KV454490">
    <property type="protein sequence ID" value="ODV58638.1"/>
    <property type="molecule type" value="Genomic_DNA"/>
</dbReference>
<keyword evidence="2" id="KW-1185">Reference proteome</keyword>
<evidence type="ECO:0000313" key="1">
    <source>
        <dbReference type="EMBL" id="ODV58638.1"/>
    </source>
</evidence>
<sequence>MDHTAPLFECCSSAAASAAPAASAGSTALPQAWSGPYATNRGIAPPAAPHA</sequence>
<dbReference type="GeneID" id="30968377"/>
<reference evidence="2" key="1">
    <citation type="submission" date="2016-05" db="EMBL/GenBank/DDBJ databases">
        <title>Comparative genomics of biotechnologically important yeasts.</title>
        <authorList>
            <consortium name="DOE Joint Genome Institute"/>
            <person name="Riley R."/>
            <person name="Haridas S."/>
            <person name="Wolfe K.H."/>
            <person name="Lopes M.R."/>
            <person name="Hittinger C.T."/>
            <person name="Goker M."/>
            <person name="Salamov A."/>
            <person name="Wisecaver J."/>
            <person name="Long T.M."/>
            <person name="Aerts A.L."/>
            <person name="Barry K."/>
            <person name="Choi C."/>
            <person name="Clum A."/>
            <person name="Coughlan A.Y."/>
            <person name="Deshpande S."/>
            <person name="Douglass A.P."/>
            <person name="Hanson S.J."/>
            <person name="Klenk H.-P."/>
            <person name="Labutti K."/>
            <person name="Lapidus A."/>
            <person name="Lindquist E."/>
            <person name="Lipzen A."/>
            <person name="Meier-Kolthoff J.P."/>
            <person name="Ohm R.A."/>
            <person name="Otillar R.P."/>
            <person name="Pangilinan J."/>
            <person name="Peng Y."/>
            <person name="Rokas A."/>
            <person name="Rosa C.A."/>
            <person name="Scheuner C."/>
            <person name="Sibirny A.A."/>
            <person name="Slot J.C."/>
            <person name="Stielow J.B."/>
            <person name="Sun H."/>
            <person name="Kurtzman C.P."/>
            <person name="Blackwell M."/>
            <person name="Grigoriev I.V."/>
            <person name="Jeffries T.W."/>
        </authorList>
    </citation>
    <scope>NUCLEOTIDE SEQUENCE [LARGE SCALE GENOMIC DNA]</scope>
    <source>
        <strain evidence="2">DSM 1968</strain>
    </source>
</reference>
<gene>
    <name evidence="1" type="ORF">ASCRUDRAFT_82563</name>
</gene>
<organism evidence="1 2">
    <name type="scientific">Ascoidea rubescens DSM 1968</name>
    <dbReference type="NCBI Taxonomy" id="1344418"/>
    <lineage>
        <taxon>Eukaryota</taxon>
        <taxon>Fungi</taxon>
        <taxon>Dikarya</taxon>
        <taxon>Ascomycota</taxon>
        <taxon>Saccharomycotina</taxon>
        <taxon>Saccharomycetes</taxon>
        <taxon>Ascoideaceae</taxon>
        <taxon>Ascoidea</taxon>
    </lineage>
</organism>
<protein>
    <submittedName>
        <fullName evidence="1">Uncharacterized protein</fullName>
    </submittedName>
</protein>
<accession>A0A1D2VAE7</accession>
<dbReference type="RefSeq" id="XP_020044945.1">
    <property type="nucleotide sequence ID" value="XM_020194741.1"/>
</dbReference>
<dbReference type="Proteomes" id="UP000095038">
    <property type="component" value="Unassembled WGS sequence"/>
</dbReference>
<evidence type="ECO:0000313" key="2">
    <source>
        <dbReference type="Proteomes" id="UP000095038"/>
    </source>
</evidence>